<sequence>MESAFCNRITVLNFIRISNTPKNQITILLEYSKSMIPIFQSFTVKS</sequence>
<proteinExistence type="predicted"/>
<organism evidence="1 2">
    <name type="scientific">Leptospira kirschneri serovar Bulgarica str. Nikolaevo</name>
    <dbReference type="NCBI Taxonomy" id="1240687"/>
    <lineage>
        <taxon>Bacteria</taxon>
        <taxon>Pseudomonadati</taxon>
        <taxon>Spirochaetota</taxon>
        <taxon>Spirochaetia</taxon>
        <taxon>Leptospirales</taxon>
        <taxon>Leptospiraceae</taxon>
        <taxon>Leptospira</taxon>
    </lineage>
</organism>
<name>M6FAE1_9LEPT</name>
<accession>M6FAE1</accession>
<dbReference type="Proteomes" id="UP000011980">
    <property type="component" value="Unassembled WGS sequence"/>
</dbReference>
<dbReference type="AlphaFoldDB" id="M6FAE1"/>
<evidence type="ECO:0000313" key="2">
    <source>
        <dbReference type="Proteomes" id="UP000011980"/>
    </source>
</evidence>
<dbReference type="EMBL" id="ANCE01000117">
    <property type="protein sequence ID" value="EMK23992.1"/>
    <property type="molecule type" value="Genomic_DNA"/>
</dbReference>
<evidence type="ECO:0000313" key="1">
    <source>
        <dbReference type="EMBL" id="EMK23992.1"/>
    </source>
</evidence>
<reference evidence="1 2" key="1">
    <citation type="submission" date="2013-01" db="EMBL/GenBank/DDBJ databases">
        <authorList>
            <person name="Harkins D.M."/>
            <person name="Durkin A.S."/>
            <person name="Brinkac L.M."/>
            <person name="Haft D.H."/>
            <person name="Selengut J.D."/>
            <person name="Sanka R."/>
            <person name="DePew J."/>
            <person name="Purushe J."/>
            <person name="Galloway R.L."/>
            <person name="Vinetz J.M."/>
            <person name="Sutton G.G."/>
            <person name="Nierman W.C."/>
            <person name="Fouts D.E."/>
        </authorList>
    </citation>
    <scope>NUCLEOTIDE SEQUENCE [LARGE SCALE GENOMIC DNA]</scope>
    <source>
        <strain evidence="1 2">Nikolaevo</strain>
    </source>
</reference>
<comment type="caution">
    <text evidence="1">The sequence shown here is derived from an EMBL/GenBank/DDBJ whole genome shotgun (WGS) entry which is preliminary data.</text>
</comment>
<gene>
    <name evidence="1" type="ORF">LEP1GSC008_3345</name>
</gene>
<protein>
    <submittedName>
        <fullName evidence="1">Uncharacterized protein</fullName>
    </submittedName>
</protein>